<keyword evidence="4" id="KW-0067">ATP-binding</keyword>
<keyword evidence="3 6" id="KW-0418">Kinase</keyword>
<keyword evidence="2" id="KW-0547">Nucleotide-binding</keyword>
<dbReference type="OrthoDB" id="442176at2759"/>
<evidence type="ECO:0000313" key="7">
    <source>
        <dbReference type="Proteomes" id="UP000515146"/>
    </source>
</evidence>
<evidence type="ECO:0000256" key="6">
    <source>
        <dbReference type="RuleBase" id="RU003330"/>
    </source>
</evidence>
<evidence type="ECO:0000256" key="5">
    <source>
        <dbReference type="ARBA" id="ARBA00048116"/>
    </source>
</evidence>
<dbReference type="NCBIfam" id="TIGR01359">
    <property type="entry name" value="UMP_CMP_kin_fam"/>
    <property type="match status" value="1"/>
</dbReference>
<sequence>MTKPSELTIDCVIFVLGAPGTGKGTYCTRLAEAFNFCHLSAGDLLREEAKRPDTEYSKLINDCISEGVIVPAYITVNLLLNKIRMWADQYKGFLIDGFPRNKENFDCWYNSDLSNIKHIGCLVFECDTQTIIQRILKRGESSGRIDDNLETLKKRLRCFEYECKSIISHFRSLDTCLTIQTDIDINEHWPVAARMFSEFYHQLINDNV</sequence>
<dbReference type="RefSeq" id="XP_027202121.1">
    <property type="nucleotide sequence ID" value="XM_027346320.1"/>
</dbReference>
<dbReference type="Pfam" id="PF00406">
    <property type="entry name" value="ADK"/>
    <property type="match status" value="1"/>
</dbReference>
<evidence type="ECO:0000256" key="2">
    <source>
        <dbReference type="ARBA" id="ARBA00022741"/>
    </source>
</evidence>
<proteinExistence type="inferred from homology"/>
<dbReference type="OMA" id="SPRWKKS"/>
<dbReference type="GO" id="GO:0005524">
    <property type="term" value="F:ATP binding"/>
    <property type="evidence" value="ECO:0007669"/>
    <property type="project" value="UniProtKB-KW"/>
</dbReference>
<dbReference type="GO" id="GO:0006207">
    <property type="term" value="P:'de novo' pyrimidine nucleobase biosynthetic process"/>
    <property type="evidence" value="ECO:0007669"/>
    <property type="project" value="InterPro"/>
</dbReference>
<comment type="similarity">
    <text evidence="6">Belongs to the adenylate kinase family.</text>
</comment>
<comment type="catalytic activity">
    <reaction evidence="5">
        <text>UMP + ATP = UDP + ADP</text>
        <dbReference type="Rhea" id="RHEA:24400"/>
        <dbReference type="ChEBI" id="CHEBI:30616"/>
        <dbReference type="ChEBI" id="CHEBI:57865"/>
        <dbReference type="ChEBI" id="CHEBI:58223"/>
        <dbReference type="ChEBI" id="CHEBI:456216"/>
        <dbReference type="EC" id="2.7.4.14"/>
    </reaction>
</comment>
<dbReference type="SUPFAM" id="SSF52540">
    <property type="entry name" value="P-loop containing nucleoside triphosphate hydrolases"/>
    <property type="match status" value="1"/>
</dbReference>
<dbReference type="PRINTS" id="PR00094">
    <property type="entry name" value="ADENYLTKNASE"/>
</dbReference>
<keyword evidence="1 6" id="KW-0808">Transferase</keyword>
<dbReference type="KEGG" id="dpte:113796076"/>
<dbReference type="CDD" id="cd01428">
    <property type="entry name" value="ADK"/>
    <property type="match status" value="1"/>
</dbReference>
<dbReference type="InParanoid" id="A0A6P6YAW7"/>
<gene>
    <name evidence="8" type="primary">LOC113796076</name>
</gene>
<evidence type="ECO:0000256" key="3">
    <source>
        <dbReference type="ARBA" id="ARBA00022777"/>
    </source>
</evidence>
<dbReference type="InterPro" id="IPR027417">
    <property type="entry name" value="P-loop_NTPase"/>
</dbReference>
<dbReference type="InterPro" id="IPR000850">
    <property type="entry name" value="Adenylat/UMP-CMP_kin"/>
</dbReference>
<dbReference type="Gene3D" id="3.40.50.300">
    <property type="entry name" value="P-loop containing nucleotide triphosphate hydrolases"/>
    <property type="match status" value="1"/>
</dbReference>
<evidence type="ECO:0000313" key="8">
    <source>
        <dbReference type="RefSeq" id="XP_027202121.1"/>
    </source>
</evidence>
<dbReference type="PANTHER" id="PTHR23359">
    <property type="entry name" value="NUCLEOTIDE KINASE"/>
    <property type="match status" value="1"/>
</dbReference>
<keyword evidence="7" id="KW-1185">Reference proteome</keyword>
<dbReference type="GO" id="GO:0006221">
    <property type="term" value="P:pyrimidine nucleotide biosynthetic process"/>
    <property type="evidence" value="ECO:0007669"/>
    <property type="project" value="InterPro"/>
</dbReference>
<dbReference type="InterPro" id="IPR006266">
    <property type="entry name" value="UMP_CMP_kinase"/>
</dbReference>
<dbReference type="HAMAP" id="MF_00235">
    <property type="entry name" value="Adenylate_kinase_Adk"/>
    <property type="match status" value="1"/>
</dbReference>
<dbReference type="Proteomes" id="UP000515146">
    <property type="component" value="Unplaced"/>
</dbReference>
<name>A0A6P6YAW7_DERPT</name>
<protein>
    <submittedName>
        <fullName evidence="8">UMP-CMP kinase-like</fullName>
    </submittedName>
</protein>
<dbReference type="GO" id="GO:0016776">
    <property type="term" value="F:phosphotransferase activity, phosphate group as acceptor"/>
    <property type="evidence" value="ECO:0007669"/>
    <property type="project" value="InterPro"/>
</dbReference>
<reference evidence="8" key="1">
    <citation type="submission" date="2025-08" db="UniProtKB">
        <authorList>
            <consortium name="RefSeq"/>
        </authorList>
    </citation>
    <scope>IDENTIFICATION</scope>
    <source>
        <strain evidence="8">Airmid</strain>
    </source>
</reference>
<evidence type="ECO:0000256" key="4">
    <source>
        <dbReference type="ARBA" id="ARBA00022840"/>
    </source>
</evidence>
<organism evidence="7 8">
    <name type="scientific">Dermatophagoides pteronyssinus</name>
    <name type="common">European house dust mite</name>
    <dbReference type="NCBI Taxonomy" id="6956"/>
    <lineage>
        <taxon>Eukaryota</taxon>
        <taxon>Metazoa</taxon>
        <taxon>Ecdysozoa</taxon>
        <taxon>Arthropoda</taxon>
        <taxon>Chelicerata</taxon>
        <taxon>Arachnida</taxon>
        <taxon>Acari</taxon>
        <taxon>Acariformes</taxon>
        <taxon>Sarcoptiformes</taxon>
        <taxon>Astigmata</taxon>
        <taxon>Psoroptidia</taxon>
        <taxon>Analgoidea</taxon>
        <taxon>Pyroglyphidae</taxon>
        <taxon>Dermatophagoidinae</taxon>
        <taxon>Dermatophagoides</taxon>
    </lineage>
</organism>
<evidence type="ECO:0000256" key="1">
    <source>
        <dbReference type="ARBA" id="ARBA00022679"/>
    </source>
</evidence>
<accession>A0A6P6YAW7</accession>
<dbReference type="AlphaFoldDB" id="A0A6P6YAW7"/>
<dbReference type="GO" id="GO:0019205">
    <property type="term" value="F:nucleobase-containing compound kinase activity"/>
    <property type="evidence" value="ECO:0007669"/>
    <property type="project" value="InterPro"/>
</dbReference>